<dbReference type="GeneID" id="19243142"/>
<protein>
    <recommendedName>
        <fullName evidence="2">Oxo-4-hydroxy-4-carboxy-5-ureidoimidazoline decarboxylase domain-containing protein</fullName>
    </recommendedName>
</protein>
<evidence type="ECO:0000259" key="2">
    <source>
        <dbReference type="Pfam" id="PF09349"/>
    </source>
</evidence>
<dbReference type="Pfam" id="PF09349">
    <property type="entry name" value="OHCU_decarbox"/>
    <property type="match status" value="1"/>
</dbReference>
<name>U1HS44_ENDPU</name>
<accession>U1HS44</accession>
<dbReference type="PANTHER" id="PTHR37987">
    <property type="entry name" value="CHROMOSOME 9, WHOLE GENOME SHOTGUN SEQUENCE"/>
    <property type="match status" value="1"/>
</dbReference>
<dbReference type="InterPro" id="IPR018020">
    <property type="entry name" value="OHCU_decarboxylase"/>
</dbReference>
<dbReference type="HOGENOM" id="CLU_092522_0_1_1"/>
<dbReference type="Proteomes" id="UP000019373">
    <property type="component" value="Unassembled WGS sequence"/>
</dbReference>
<dbReference type="PANTHER" id="PTHR37987:SF1">
    <property type="entry name" value="OXO-4-HYDROXY-4-CARBOXY-5-UREIDOIMIDAZOLINE DECARBOXYLASE DOMAIN-CONTAINING PROTEIN"/>
    <property type="match status" value="1"/>
</dbReference>
<evidence type="ECO:0000313" key="3">
    <source>
        <dbReference type="EMBL" id="ERF73350.1"/>
    </source>
</evidence>
<dbReference type="Gene3D" id="1.10.3330.10">
    <property type="entry name" value="Oxo-4-hydroxy-4-carboxy-5-ureidoimidazoline decarboxylase"/>
    <property type="match status" value="1"/>
</dbReference>
<dbReference type="AlphaFoldDB" id="U1HS44"/>
<evidence type="ECO:0000313" key="4">
    <source>
        <dbReference type="Proteomes" id="UP000019373"/>
    </source>
</evidence>
<dbReference type="OMA" id="AIQAMCD"/>
<dbReference type="GO" id="GO:0006144">
    <property type="term" value="P:purine nucleobase metabolic process"/>
    <property type="evidence" value="ECO:0007669"/>
    <property type="project" value="UniProtKB-KW"/>
</dbReference>
<organism evidence="3 4">
    <name type="scientific">Endocarpon pusillum (strain Z07020 / HMAS-L-300199)</name>
    <name type="common">Lichen-forming fungus</name>
    <dbReference type="NCBI Taxonomy" id="1263415"/>
    <lineage>
        <taxon>Eukaryota</taxon>
        <taxon>Fungi</taxon>
        <taxon>Dikarya</taxon>
        <taxon>Ascomycota</taxon>
        <taxon>Pezizomycotina</taxon>
        <taxon>Eurotiomycetes</taxon>
        <taxon>Chaetothyriomycetidae</taxon>
        <taxon>Verrucariales</taxon>
        <taxon>Verrucariaceae</taxon>
        <taxon>Endocarpon</taxon>
    </lineage>
</organism>
<evidence type="ECO:0000256" key="1">
    <source>
        <dbReference type="ARBA" id="ARBA00022631"/>
    </source>
</evidence>
<gene>
    <name evidence="3" type="ORF">EPUS_08292</name>
</gene>
<dbReference type="eggNOG" id="ENOG502S48Z">
    <property type="taxonomic scope" value="Eukaryota"/>
</dbReference>
<dbReference type="SUPFAM" id="SSF158694">
    <property type="entry name" value="UraD-Like"/>
    <property type="match status" value="1"/>
</dbReference>
<keyword evidence="1" id="KW-0659">Purine metabolism</keyword>
<sequence>MALPSISSVPSLSTDRRAQILDTLFEPCTQLHTLSVSTLHGTTYSDYAALISSIGDQLKSLLNSLSTSDTEWLDAILAAHPRLGEKKVDSELSRQEQAQLQNGKGEKGEAEGLAEVNRQYEERFNGLRYVVFVNGRSRHLIMEDMRQRIKRGNLEQEKLDAIKAICDIALDRVNRLGEEPEA</sequence>
<feature type="domain" description="Oxo-4-hydroxy-4-carboxy-5-ureidoimidazoline decarboxylase" evidence="2">
    <location>
        <begin position="11"/>
        <end position="174"/>
    </location>
</feature>
<reference evidence="4" key="1">
    <citation type="journal article" date="2014" name="BMC Genomics">
        <title>Genome characteristics reveal the impact of lichenization on lichen-forming fungus Endocarpon pusillum Hedwig (Verrucariales, Ascomycota).</title>
        <authorList>
            <person name="Wang Y.-Y."/>
            <person name="Liu B."/>
            <person name="Zhang X.-Y."/>
            <person name="Zhou Q.-M."/>
            <person name="Zhang T."/>
            <person name="Li H."/>
            <person name="Yu Y.-F."/>
            <person name="Zhang X.-L."/>
            <person name="Hao X.-Y."/>
            <person name="Wang M."/>
            <person name="Wang L."/>
            <person name="Wei J.-C."/>
        </authorList>
    </citation>
    <scope>NUCLEOTIDE SEQUENCE [LARGE SCALE GENOMIC DNA]</scope>
    <source>
        <strain evidence="4">Z07020 / HMAS-L-300199</strain>
    </source>
</reference>
<dbReference type="EMBL" id="KE720957">
    <property type="protein sequence ID" value="ERF73350.1"/>
    <property type="molecule type" value="Genomic_DNA"/>
</dbReference>
<dbReference type="OrthoDB" id="5398391at2759"/>
<proteinExistence type="predicted"/>
<keyword evidence="4" id="KW-1185">Reference proteome</keyword>
<dbReference type="RefSeq" id="XP_007801009.1">
    <property type="nucleotide sequence ID" value="XM_007802818.1"/>
</dbReference>
<dbReference type="InterPro" id="IPR036778">
    <property type="entry name" value="OHCU_decarboxylase_sf"/>
</dbReference>